<protein>
    <submittedName>
        <fullName evidence="1">Uncharacterized protein</fullName>
    </submittedName>
</protein>
<comment type="caution">
    <text evidence="1">The sequence shown here is derived from an EMBL/GenBank/DDBJ whole genome shotgun (WGS) entry which is preliminary data.</text>
</comment>
<organism evidence="1 2">
    <name type="scientific">Trifolium pratense</name>
    <name type="common">Red clover</name>
    <dbReference type="NCBI Taxonomy" id="57577"/>
    <lineage>
        <taxon>Eukaryota</taxon>
        <taxon>Viridiplantae</taxon>
        <taxon>Streptophyta</taxon>
        <taxon>Embryophyta</taxon>
        <taxon>Tracheophyta</taxon>
        <taxon>Spermatophyta</taxon>
        <taxon>Magnoliopsida</taxon>
        <taxon>eudicotyledons</taxon>
        <taxon>Gunneridae</taxon>
        <taxon>Pentapetalae</taxon>
        <taxon>rosids</taxon>
        <taxon>fabids</taxon>
        <taxon>Fabales</taxon>
        <taxon>Fabaceae</taxon>
        <taxon>Papilionoideae</taxon>
        <taxon>50 kb inversion clade</taxon>
        <taxon>NPAAA clade</taxon>
        <taxon>Hologalegina</taxon>
        <taxon>IRL clade</taxon>
        <taxon>Trifolieae</taxon>
        <taxon>Trifolium</taxon>
    </lineage>
</organism>
<proteinExistence type="predicted"/>
<accession>A0ACB0L302</accession>
<gene>
    <name evidence="1" type="ORF">MILVUS5_LOCUS29123</name>
</gene>
<evidence type="ECO:0000313" key="1">
    <source>
        <dbReference type="EMBL" id="CAJ2663763.1"/>
    </source>
</evidence>
<reference evidence="1" key="1">
    <citation type="submission" date="2023-10" db="EMBL/GenBank/DDBJ databases">
        <authorList>
            <person name="Rodriguez Cubillos JULIANA M."/>
            <person name="De Vega J."/>
        </authorList>
    </citation>
    <scope>NUCLEOTIDE SEQUENCE</scope>
</reference>
<name>A0ACB0L302_TRIPR</name>
<sequence length="1431" mass="161184">MASSSQPLNTDASDDNVLNVPSSPPPQHNTVLSPVRDNTTVPRGPETDSRDGRETSLSSDEEDVENLTDRRMGKRPQFKQEAPANNTEQPAVLANSEVAALIAALKQTTEAMQAQNRRLDEQSERIAALEKSRRRRKTNSPPRRHQATPSPPRPAAVKHRRPDLERVEVTPRKRDRTPPHREGRLSPGKKGKHEAPRRHSPQGLANMAKHGASGSYRPRKSRSPTPMPGDYSPRSSEDHSPNGSDEGDPRCPLSADILRKRVPKGFERPPTLPAYDGLTDPDDHIANVNANLDFRNISGAIRCRLFPTTLRKGAMAWYQSLPPQSIHSWRDLTEQFCRHFTASRKHPKTVHALEAIYQAEDETLRNFVERFNKETVQVATLHGDIEAARRCFDAASKGNNFIGKAPEPKKQKPSSEAPPKPSPEASSSLPAPNVSSVDLDSRTSKKEHKEEKKLKKEEKEDDEASKEHYRPIPDGDFEIVQFGEDPEKGVKIGTGLPELARKQLKACLRENADLFAWHAADMPGLDPNIACHQLTVDPLASAVVQRRRRQSPEKAEAAEKAVKDLLEANFISEARYTTWLSNVVLVKKSNGKWRMCVDYTDLNRACPKDSYPLPCIDKLVDNSSGFKLLSFMDAYSGYNQIPMAVADRGKTAFMTESGNYYYNVMPFGLKNAGATYQRMMNKVFRAEIGDMLEVYMDDMIVKSHEEIDHTAHLRKVFEQARKHNMRFNPEKCTFGVRAGKFLGFYLTERGIEANPDKCRAFTELPTPSNKKSIQTLNGMLTSLSRFVAKSAQHALPLFKLLRKEAVFEWTDECEQALQHLKKALSEPPVLSRPDVEEVLYIYLSVASEAVSAALVRETTEGQKPVYFTSKALQGPELRYTQIEKVALALINAARRLRHYFLAHTIVVRTDQPIKSLLGRPDMAGRMLKWSLELSEFDIRYESRKALKSQVLADFVAEMTSPASSTSEADKWTIFVDGASSSTGAGAGIILENENGIIIEVSLALSFPTSNNQAEYEAFLAGLRLAEDMEAKEVKIFTDSQLVASQVLGEYQAKNDNLSEYLALVKEKITKFESVEVQHVPREHNKRADILSKLASTKKKGGNKSVIQEVLPRPSIEKASNVLDINVIGDQNCWMTPVYNFLANGTLPDNQKEAAIIRRRACAYVILDGKLYRRGFSIPLLKCVDEETVDYILHEDTPFLQTRRTLPVWDTTSRRHGQRDTIHGQRIPRLPRCPGDQATFTSVEHPQTNGQAEAANRVILRGLRRRLDQNKKKWVEELESVLWAYRTTPHSTTGETPFRMVYGTEAVIPVEVGEPSRRTEQPLEEEMNDEALREELDLVEEIRTGASLREATLKQKIAARHDVKVIKREFEVGSLVLRRNAKDSQDGKLAANWEGPYRVIDKTENGAYYLEDLRGKKLPRPWNAQKLKQYYS</sequence>
<evidence type="ECO:0000313" key="2">
    <source>
        <dbReference type="Proteomes" id="UP001177021"/>
    </source>
</evidence>
<dbReference type="Proteomes" id="UP001177021">
    <property type="component" value="Unassembled WGS sequence"/>
</dbReference>
<keyword evidence="2" id="KW-1185">Reference proteome</keyword>
<dbReference type="EMBL" id="CASHSV030000409">
    <property type="protein sequence ID" value="CAJ2663763.1"/>
    <property type="molecule type" value="Genomic_DNA"/>
</dbReference>